<comment type="similarity">
    <text evidence="1">Belongs to the CRISPR-associated Csm3 family.</text>
</comment>
<evidence type="ECO:0000256" key="3">
    <source>
        <dbReference type="ARBA" id="ARBA00022722"/>
    </source>
</evidence>
<dbReference type="InterPro" id="IPR005537">
    <property type="entry name" value="RAMP_III_fam"/>
</dbReference>
<evidence type="ECO:0000256" key="7">
    <source>
        <dbReference type="ARBA" id="ARBA00023118"/>
    </source>
</evidence>
<dbReference type="HOGENOM" id="CLU_067743_0_0_6"/>
<keyword evidence="11" id="KW-1185">Reference proteome</keyword>
<evidence type="ECO:0000259" key="9">
    <source>
        <dbReference type="Pfam" id="PF03787"/>
    </source>
</evidence>
<feature type="domain" description="CRISPR type III-associated protein" evidence="9">
    <location>
        <begin position="12"/>
        <end position="219"/>
    </location>
</feature>
<evidence type="ECO:0000313" key="11">
    <source>
        <dbReference type="Proteomes" id="UP000013070"/>
    </source>
</evidence>
<evidence type="ECO:0000256" key="1">
    <source>
        <dbReference type="ARBA" id="ARBA00006342"/>
    </source>
</evidence>
<name>N8X0D2_9GAMM</name>
<keyword evidence="6" id="KW-0694">RNA-binding</keyword>
<dbReference type="Proteomes" id="UP000013070">
    <property type="component" value="Unassembled WGS sequence"/>
</dbReference>
<evidence type="ECO:0000256" key="2">
    <source>
        <dbReference type="ARBA" id="ARBA00022150"/>
    </source>
</evidence>
<dbReference type="GO" id="GO:0016787">
    <property type="term" value="F:hydrolase activity"/>
    <property type="evidence" value="ECO:0007669"/>
    <property type="project" value="UniProtKB-KW"/>
</dbReference>
<evidence type="ECO:0000313" key="10">
    <source>
        <dbReference type="EMBL" id="ENV00580.1"/>
    </source>
</evidence>
<organism evidence="10 11">
    <name type="scientific">Acinetobacter variabilis</name>
    <dbReference type="NCBI Taxonomy" id="70346"/>
    <lineage>
        <taxon>Bacteria</taxon>
        <taxon>Pseudomonadati</taxon>
        <taxon>Pseudomonadota</taxon>
        <taxon>Gammaproteobacteria</taxon>
        <taxon>Moraxellales</taxon>
        <taxon>Moraxellaceae</taxon>
        <taxon>Acinetobacter</taxon>
    </lineage>
</organism>
<dbReference type="InterPro" id="IPR013412">
    <property type="entry name" value="CRISPR-assoc_RAMP_Csm3"/>
</dbReference>
<dbReference type="GO" id="GO:0004519">
    <property type="term" value="F:endonuclease activity"/>
    <property type="evidence" value="ECO:0007669"/>
    <property type="project" value="UniProtKB-KW"/>
</dbReference>
<keyword evidence="5" id="KW-0378">Hydrolase</keyword>
<evidence type="ECO:0000256" key="5">
    <source>
        <dbReference type="ARBA" id="ARBA00022801"/>
    </source>
</evidence>
<dbReference type="RefSeq" id="WP_004780554.1">
    <property type="nucleotide sequence ID" value="NZ_KB849397.1"/>
</dbReference>
<dbReference type="eggNOG" id="COG1337">
    <property type="taxonomic scope" value="Bacteria"/>
</dbReference>
<accession>N8X0D2</accession>
<dbReference type="EMBL" id="APPE01000027">
    <property type="protein sequence ID" value="ENV00580.1"/>
    <property type="molecule type" value="Genomic_DNA"/>
</dbReference>
<comment type="caution">
    <text evidence="10">The sequence shown here is derived from an EMBL/GenBank/DDBJ whole genome shotgun (WGS) entry which is preliminary data.</text>
</comment>
<proteinExistence type="inferred from homology"/>
<evidence type="ECO:0000256" key="8">
    <source>
        <dbReference type="ARBA" id="ARBA00033183"/>
    </source>
</evidence>
<dbReference type="AlphaFoldDB" id="N8X0D2"/>
<keyword evidence="7" id="KW-0051">Antiviral defense</keyword>
<protein>
    <recommendedName>
        <fullName evidence="2">CRISPR system Cms endoribonuclease Csm3</fullName>
    </recommendedName>
    <alternativeName>
        <fullName evidence="8">CRISPR type III A-associated RAMP protein Csm3</fullName>
    </alternativeName>
</protein>
<dbReference type="PANTHER" id="PTHR35579">
    <property type="entry name" value="CRISPR SYSTEM CMS ENDORIBONUCLEASE CSM3"/>
    <property type="match status" value="1"/>
</dbReference>
<keyword evidence="4" id="KW-0255">Endonuclease</keyword>
<evidence type="ECO:0000256" key="4">
    <source>
        <dbReference type="ARBA" id="ARBA00022759"/>
    </source>
</evidence>
<dbReference type="GO" id="GO:0003723">
    <property type="term" value="F:RNA binding"/>
    <property type="evidence" value="ECO:0007669"/>
    <property type="project" value="UniProtKB-KW"/>
</dbReference>
<gene>
    <name evidence="10" type="ORF">F969_00447</name>
</gene>
<dbReference type="NCBIfam" id="TIGR02582">
    <property type="entry name" value="cas7_TM1809"/>
    <property type="match status" value="1"/>
</dbReference>
<keyword evidence="3" id="KW-0540">Nuclease</keyword>
<dbReference type="InterPro" id="IPR052216">
    <property type="entry name" value="CRISPR_Csm3_endoribonuclease"/>
</dbReference>
<dbReference type="PATRIC" id="fig|1217710.3.peg.422"/>
<dbReference type="PANTHER" id="PTHR35579:SF3">
    <property type="entry name" value="CRISPR SYSTEM CMS ENDORIBONUCLEASE CSM3"/>
    <property type="match status" value="1"/>
</dbReference>
<evidence type="ECO:0000256" key="6">
    <source>
        <dbReference type="ARBA" id="ARBA00022884"/>
    </source>
</evidence>
<sequence length="241" mass="26457">MQLNNIIILEATLELVTGLHIGAGSEELHIGGIDNPVLKHPFNNQPYIPGSSLKGKMRAMLEWKAGTVSVSNGKPVDKNTLAKLKNDEKKYAQAKLIAQVFGISGDANAADLAEELGPTRISVWDAHLTENWINERLINAQSFTEAKSENVIDRIKGVAEHPRQSERVPSGAQFNFRITIRQLENDNTAQLLNTVLSGLKMLELDGIGGSGSRGYGKIKFIELKQNNQDIQQAFDQLDAFA</sequence>
<reference evidence="10 11" key="1">
    <citation type="submission" date="2013-02" db="EMBL/GenBank/DDBJ databases">
        <title>The Genome Sequence of Acinetobacter sp. NIPH 899.</title>
        <authorList>
            <consortium name="The Broad Institute Genome Sequencing Platform"/>
            <consortium name="The Broad Institute Genome Sequencing Center for Infectious Disease"/>
            <person name="Cerqueira G."/>
            <person name="Feldgarden M."/>
            <person name="Courvalin P."/>
            <person name="Perichon B."/>
            <person name="Grillot-Courvalin C."/>
            <person name="Clermont D."/>
            <person name="Rocha E."/>
            <person name="Yoon E.-J."/>
            <person name="Nemec A."/>
            <person name="Walker B."/>
            <person name="Young S.K."/>
            <person name="Zeng Q."/>
            <person name="Gargeya S."/>
            <person name="Fitzgerald M."/>
            <person name="Haas B."/>
            <person name="Abouelleil A."/>
            <person name="Alvarado L."/>
            <person name="Arachchi H.M."/>
            <person name="Berlin A.M."/>
            <person name="Chapman S.B."/>
            <person name="Dewar J."/>
            <person name="Goldberg J."/>
            <person name="Griggs A."/>
            <person name="Gujja S."/>
            <person name="Hansen M."/>
            <person name="Howarth C."/>
            <person name="Imamovic A."/>
            <person name="Larimer J."/>
            <person name="McCowan C."/>
            <person name="Murphy C."/>
            <person name="Neiman D."/>
            <person name="Pearson M."/>
            <person name="Priest M."/>
            <person name="Roberts A."/>
            <person name="Saif S."/>
            <person name="Shea T."/>
            <person name="Sisk P."/>
            <person name="Sykes S."/>
            <person name="Wortman J."/>
            <person name="Nusbaum C."/>
            <person name="Birren B."/>
        </authorList>
    </citation>
    <scope>NUCLEOTIDE SEQUENCE [LARGE SCALE GENOMIC DNA]</scope>
    <source>
        <strain evidence="10 11">NIPH 899</strain>
    </source>
</reference>
<dbReference type="GO" id="GO:0051607">
    <property type="term" value="P:defense response to virus"/>
    <property type="evidence" value="ECO:0007669"/>
    <property type="project" value="UniProtKB-KW"/>
</dbReference>
<dbReference type="Pfam" id="PF03787">
    <property type="entry name" value="RAMPs"/>
    <property type="match status" value="1"/>
</dbReference>